<sequence length="297" mass="32270">MSARRLKGIIEDNGIITAIAIDKDRNSQHALKWAVENVILDSPQCVILHVELGDPGPHLQDDMHDEAHQIFLPFRGFCARKGLIAKEIILRDHDIPNAIVNYITNNSISNLVVGAAKNTFLKKFLSSDVATTLLKTTPETCAVFVVSKGKLLKSRLAIQPQNISKQQDLSSLLYNHERTGSFDSIDSDRESYVFTHANKTISEFSQSNSVQGSPPRYLSEASQSEVDNGSYGVVSTVNDNGNYGVVSTVSDNGSSGVVSTMSSYTMSESSTTTGSSISSTSAESPFARTFEEQQVSL</sequence>
<dbReference type="InterPro" id="IPR006016">
    <property type="entry name" value="UspA"/>
</dbReference>
<dbReference type="PANTHER" id="PTHR45647">
    <property type="entry name" value="OS02G0152300 PROTEIN"/>
    <property type="match status" value="1"/>
</dbReference>
<evidence type="ECO:0000256" key="4">
    <source>
        <dbReference type="SAM" id="MobiDB-lite"/>
    </source>
</evidence>
<evidence type="ECO:0000256" key="3">
    <source>
        <dbReference type="ARBA" id="ARBA00022786"/>
    </source>
</evidence>
<dbReference type="AlphaFoldDB" id="A0A087HHU8"/>
<feature type="region of interest" description="Disordered" evidence="4">
    <location>
        <begin position="204"/>
        <end position="224"/>
    </location>
</feature>
<dbReference type="GO" id="GO:0061630">
    <property type="term" value="F:ubiquitin protein ligase activity"/>
    <property type="evidence" value="ECO:0007669"/>
    <property type="project" value="UniProtKB-EC"/>
</dbReference>
<dbReference type="SUPFAM" id="SSF52402">
    <property type="entry name" value="Adenine nucleotide alpha hydrolases-like"/>
    <property type="match status" value="1"/>
</dbReference>
<evidence type="ECO:0000313" key="7">
    <source>
        <dbReference type="Proteomes" id="UP000029120"/>
    </source>
</evidence>
<evidence type="ECO:0000259" key="5">
    <source>
        <dbReference type="Pfam" id="PF00582"/>
    </source>
</evidence>
<protein>
    <recommendedName>
        <fullName evidence="2">RING-type E3 ubiquitin transferase</fullName>
        <ecNumber evidence="2">2.3.2.27</ecNumber>
    </recommendedName>
</protein>
<dbReference type="Gene3D" id="3.40.50.620">
    <property type="entry name" value="HUPs"/>
    <property type="match status" value="1"/>
</dbReference>
<organism evidence="6 7">
    <name type="scientific">Arabis alpina</name>
    <name type="common">Alpine rock-cress</name>
    <dbReference type="NCBI Taxonomy" id="50452"/>
    <lineage>
        <taxon>Eukaryota</taxon>
        <taxon>Viridiplantae</taxon>
        <taxon>Streptophyta</taxon>
        <taxon>Embryophyta</taxon>
        <taxon>Tracheophyta</taxon>
        <taxon>Spermatophyta</taxon>
        <taxon>Magnoliopsida</taxon>
        <taxon>eudicotyledons</taxon>
        <taxon>Gunneridae</taxon>
        <taxon>Pentapetalae</taxon>
        <taxon>rosids</taxon>
        <taxon>malvids</taxon>
        <taxon>Brassicales</taxon>
        <taxon>Brassicaceae</taxon>
        <taxon>Arabideae</taxon>
        <taxon>Arabis</taxon>
    </lineage>
</organism>
<keyword evidence="3" id="KW-0833">Ubl conjugation pathway</keyword>
<dbReference type="InterPro" id="IPR014729">
    <property type="entry name" value="Rossmann-like_a/b/a_fold"/>
</dbReference>
<evidence type="ECO:0000313" key="6">
    <source>
        <dbReference type="EMBL" id="KFK41700.1"/>
    </source>
</evidence>
<gene>
    <name evidence="6" type="ordered locus">AALP_Aa2g161500</name>
</gene>
<dbReference type="OrthoDB" id="1111262at2759"/>
<proteinExistence type="predicted"/>
<dbReference type="Gramene" id="KFK41700">
    <property type="protein sequence ID" value="KFK41700"/>
    <property type="gene ID" value="AALP_AA2G161500"/>
</dbReference>
<dbReference type="InterPro" id="IPR051348">
    <property type="entry name" value="U-box_ubiquitin_ligases"/>
</dbReference>
<feature type="domain" description="UspA" evidence="5">
    <location>
        <begin position="19"/>
        <end position="142"/>
    </location>
</feature>
<reference evidence="7" key="1">
    <citation type="journal article" date="2015" name="Nat. Plants">
        <title>Genome expansion of Arabis alpina linked with retrotransposition and reduced symmetric DNA methylation.</title>
        <authorList>
            <person name="Willing E.M."/>
            <person name="Rawat V."/>
            <person name="Mandakova T."/>
            <person name="Maumus F."/>
            <person name="James G.V."/>
            <person name="Nordstroem K.J."/>
            <person name="Becker C."/>
            <person name="Warthmann N."/>
            <person name="Chica C."/>
            <person name="Szarzynska B."/>
            <person name="Zytnicki M."/>
            <person name="Albani M.C."/>
            <person name="Kiefer C."/>
            <person name="Bergonzi S."/>
            <person name="Castaings L."/>
            <person name="Mateos J.L."/>
            <person name="Berns M.C."/>
            <person name="Bujdoso N."/>
            <person name="Piofczyk T."/>
            <person name="de Lorenzo L."/>
            <person name="Barrero-Sicilia C."/>
            <person name="Mateos I."/>
            <person name="Piednoel M."/>
            <person name="Hagmann J."/>
            <person name="Chen-Min-Tao R."/>
            <person name="Iglesias-Fernandez R."/>
            <person name="Schuster S.C."/>
            <person name="Alonso-Blanco C."/>
            <person name="Roudier F."/>
            <person name="Carbonero P."/>
            <person name="Paz-Ares J."/>
            <person name="Davis S.J."/>
            <person name="Pecinka A."/>
            <person name="Quesneville H."/>
            <person name="Colot V."/>
            <person name="Lysak M.A."/>
            <person name="Weigel D."/>
            <person name="Coupland G."/>
            <person name="Schneeberger K."/>
        </authorList>
    </citation>
    <scope>NUCLEOTIDE SEQUENCE [LARGE SCALE GENOMIC DNA]</scope>
    <source>
        <strain evidence="7">cv. Pajares</strain>
    </source>
</reference>
<dbReference type="EMBL" id="CM002870">
    <property type="protein sequence ID" value="KFK41700.1"/>
    <property type="molecule type" value="Genomic_DNA"/>
</dbReference>
<dbReference type="EC" id="2.3.2.27" evidence="2"/>
<name>A0A087HHU8_ARAAL</name>
<keyword evidence="7" id="KW-1185">Reference proteome</keyword>
<comment type="catalytic activity">
    <reaction evidence="1">
        <text>S-ubiquitinyl-[E2 ubiquitin-conjugating enzyme]-L-cysteine + [acceptor protein]-L-lysine = [E2 ubiquitin-conjugating enzyme]-L-cysteine + N(6)-ubiquitinyl-[acceptor protein]-L-lysine.</text>
        <dbReference type="EC" id="2.3.2.27"/>
    </reaction>
</comment>
<accession>A0A087HHU8</accession>
<dbReference type="Proteomes" id="UP000029120">
    <property type="component" value="Chromosome 2"/>
</dbReference>
<dbReference type="CDD" id="cd01989">
    <property type="entry name" value="USP_STK_Ubox_N"/>
    <property type="match status" value="1"/>
</dbReference>
<feature type="compositionally biased region" description="Low complexity" evidence="4">
    <location>
        <begin position="266"/>
        <end position="284"/>
    </location>
</feature>
<dbReference type="PANTHER" id="PTHR45647:SF51">
    <property type="entry name" value="PROTEIN KINASE SUPERFAMILY PROTEIN"/>
    <property type="match status" value="1"/>
</dbReference>
<feature type="region of interest" description="Disordered" evidence="4">
    <location>
        <begin position="266"/>
        <end position="297"/>
    </location>
</feature>
<evidence type="ECO:0000256" key="1">
    <source>
        <dbReference type="ARBA" id="ARBA00000900"/>
    </source>
</evidence>
<evidence type="ECO:0000256" key="2">
    <source>
        <dbReference type="ARBA" id="ARBA00012483"/>
    </source>
</evidence>
<dbReference type="eggNOG" id="KOG1187">
    <property type="taxonomic scope" value="Eukaryota"/>
</dbReference>
<dbReference type="Pfam" id="PF00582">
    <property type="entry name" value="Usp"/>
    <property type="match status" value="1"/>
</dbReference>